<dbReference type="Proteomes" id="UP000824001">
    <property type="component" value="Unassembled WGS sequence"/>
</dbReference>
<protein>
    <submittedName>
        <fullName evidence="4">DnaD domain protein</fullName>
    </submittedName>
</protein>
<dbReference type="NCBIfam" id="TIGR01446">
    <property type="entry name" value="DnaD_dom"/>
    <property type="match status" value="1"/>
</dbReference>
<evidence type="ECO:0000256" key="2">
    <source>
        <dbReference type="SAM" id="MobiDB-lite"/>
    </source>
</evidence>
<evidence type="ECO:0000259" key="3">
    <source>
        <dbReference type="Pfam" id="PF07261"/>
    </source>
</evidence>
<comment type="similarity">
    <text evidence="1">Belongs to the DnaB/DnaD family.</text>
</comment>
<dbReference type="Pfam" id="PF07261">
    <property type="entry name" value="DnaB_2"/>
    <property type="match status" value="2"/>
</dbReference>
<dbReference type="InterPro" id="IPR034829">
    <property type="entry name" value="DnaD-like_sf"/>
</dbReference>
<evidence type="ECO:0000313" key="5">
    <source>
        <dbReference type="Proteomes" id="UP000824001"/>
    </source>
</evidence>
<dbReference type="Gene3D" id="1.10.10.630">
    <property type="entry name" value="DnaD domain-like"/>
    <property type="match status" value="2"/>
</dbReference>
<feature type="region of interest" description="Disordered" evidence="2">
    <location>
        <begin position="270"/>
        <end position="299"/>
    </location>
</feature>
<evidence type="ECO:0000256" key="1">
    <source>
        <dbReference type="ARBA" id="ARBA00093462"/>
    </source>
</evidence>
<dbReference type="InterPro" id="IPR006343">
    <property type="entry name" value="DnaB/C_C"/>
</dbReference>
<reference evidence="4" key="2">
    <citation type="journal article" date="2021" name="PeerJ">
        <title>Extensive microbial diversity within the chicken gut microbiome revealed by metagenomics and culture.</title>
        <authorList>
            <person name="Gilroy R."/>
            <person name="Ravi A."/>
            <person name="Getino M."/>
            <person name="Pursley I."/>
            <person name="Horton D.L."/>
            <person name="Alikhan N.F."/>
            <person name="Baker D."/>
            <person name="Gharbi K."/>
            <person name="Hall N."/>
            <person name="Watson M."/>
            <person name="Adriaenssens E.M."/>
            <person name="Foster-Nyarko E."/>
            <person name="Jarju S."/>
            <person name="Secka A."/>
            <person name="Antonio M."/>
            <person name="Oren A."/>
            <person name="Chaudhuri R.R."/>
            <person name="La Ragione R."/>
            <person name="Hildebrand F."/>
            <person name="Pallen M.J."/>
        </authorList>
    </citation>
    <scope>NUCLEOTIDE SEQUENCE</scope>
    <source>
        <strain evidence="4">ChiHjej10B9-9673</strain>
    </source>
</reference>
<sequence length="310" mass="34908">MDDKGWRLSSEVCSMPAEAADKLIKSGDGDCALLYIYLMRRGAAPAGGLCRALGLSRGRLSAAADKLRALGLLSGGELREGGEALPEYSAEEIVRRSGEDEGFKAVLAECEAVLGHTLTGADTRVLFGIYDYLGLPTDVIMVLLHHCAEECRRRYGPGRVPTLRQIEKEAYVWVNREIMTLEQAEEYIRSREETRGNIERLRLALGLRDRQLSPSERKYLEGWLALGFTPEAIELAYDRTVTNTGALKWNYMDSIMRSWHEKGLHGVEEIEKGDLPRRRQSAPVKRPGRDKPRAEDIERMKRLYDKLKNG</sequence>
<name>A0A9D1FEJ1_9FIRM</name>
<evidence type="ECO:0000313" key="4">
    <source>
        <dbReference type="EMBL" id="HIS67378.1"/>
    </source>
</evidence>
<dbReference type="AlphaFoldDB" id="A0A9D1FEJ1"/>
<feature type="domain" description="DnaB/C C-terminal" evidence="3">
    <location>
        <begin position="110"/>
        <end position="188"/>
    </location>
</feature>
<dbReference type="EMBL" id="DVJK01000211">
    <property type="protein sequence ID" value="HIS67378.1"/>
    <property type="molecule type" value="Genomic_DNA"/>
</dbReference>
<feature type="compositionally biased region" description="Basic and acidic residues" evidence="2">
    <location>
        <begin position="287"/>
        <end position="299"/>
    </location>
</feature>
<proteinExistence type="inferred from homology"/>
<feature type="domain" description="DnaB/C C-terminal" evidence="3">
    <location>
        <begin position="209"/>
        <end position="272"/>
    </location>
</feature>
<accession>A0A9D1FEJ1</accession>
<organism evidence="4 5">
    <name type="scientific">Candidatus Scatomorpha merdipullorum</name>
    <dbReference type="NCBI Taxonomy" id="2840927"/>
    <lineage>
        <taxon>Bacteria</taxon>
        <taxon>Bacillati</taxon>
        <taxon>Bacillota</taxon>
        <taxon>Clostridia</taxon>
        <taxon>Eubacteriales</taxon>
        <taxon>Candidatus Scatomorpha</taxon>
    </lineage>
</organism>
<reference evidence="4" key="1">
    <citation type="submission" date="2020-10" db="EMBL/GenBank/DDBJ databases">
        <authorList>
            <person name="Gilroy R."/>
        </authorList>
    </citation>
    <scope>NUCLEOTIDE SEQUENCE</scope>
    <source>
        <strain evidence="4">ChiHjej10B9-9673</strain>
    </source>
</reference>
<comment type="caution">
    <text evidence="4">The sequence shown here is derived from an EMBL/GenBank/DDBJ whole genome shotgun (WGS) entry which is preliminary data.</text>
</comment>
<gene>
    <name evidence="4" type="ORF">IAC18_07420</name>
</gene>
<dbReference type="SUPFAM" id="SSF158499">
    <property type="entry name" value="DnaD domain-like"/>
    <property type="match status" value="1"/>
</dbReference>